<keyword evidence="8" id="KW-1185">Reference proteome</keyword>
<dbReference type="EMBL" id="KZ453008">
    <property type="protein sequence ID" value="PKA47963.1"/>
    <property type="molecule type" value="Genomic_DNA"/>
</dbReference>
<name>A0A2H9ZXG4_9ASPA</name>
<dbReference type="PANTHER" id="PTHR46812:SF1">
    <property type="entry name" value="CARBOXYMETHYLENEBUTENOLIDASE HOMOLOG"/>
    <property type="match status" value="1"/>
</dbReference>
<evidence type="ECO:0000256" key="1">
    <source>
        <dbReference type="ARBA" id="ARBA00004514"/>
    </source>
</evidence>
<keyword evidence="5" id="KW-0378">Hydrolase</keyword>
<evidence type="ECO:0000256" key="5">
    <source>
        <dbReference type="ARBA" id="ARBA00022801"/>
    </source>
</evidence>
<comment type="similarity">
    <text evidence="2">Belongs to the dienelactone hydrolase family.</text>
</comment>
<evidence type="ECO:0000313" key="8">
    <source>
        <dbReference type="Proteomes" id="UP000236161"/>
    </source>
</evidence>
<dbReference type="STRING" id="1088818.A0A2H9ZXG4"/>
<evidence type="ECO:0000256" key="2">
    <source>
        <dbReference type="ARBA" id="ARBA00008456"/>
    </source>
</evidence>
<sequence length="316" mass="35322">MATAAACHFSLMPRRSAQWWSHTSLLPSPSPKSFRHLESRRSKQLGLQWKAMANVPPIQKINLVDEDDDEACELVNGTELLIGEHEDSIRASLFKAVKNNNGAGLLLLSDIFGFEDPSTRDFAYRIACNGYNVLVPDLFHGNPWKDGQPTDEFEHWLARQQPERVANDIELSAKWFIDEFDAAGVSKKLGLVGFCFGGGCLIETLAKDQNSYFATGVCFYGTRINTSFAQNINVPVLFICGDNDPLSPTGVMLEMEKNMKGSSTVIYSGRHHGFAHRPESEEEDRDAEDSFSVMRNWLHECLLLNLDTADELSSVE</sequence>
<dbReference type="Gene3D" id="3.40.50.1820">
    <property type="entry name" value="alpha/beta hydrolase"/>
    <property type="match status" value="1"/>
</dbReference>
<dbReference type="PANTHER" id="PTHR46812">
    <property type="entry name" value="CARBOXYMETHYLENEBUTENOLIDASE HOMOLOG"/>
    <property type="match status" value="1"/>
</dbReference>
<dbReference type="SUPFAM" id="SSF53474">
    <property type="entry name" value="alpha/beta-Hydrolases"/>
    <property type="match status" value="1"/>
</dbReference>
<dbReference type="GO" id="GO:0009507">
    <property type="term" value="C:chloroplast"/>
    <property type="evidence" value="ECO:0007669"/>
    <property type="project" value="TreeGrafter"/>
</dbReference>
<protein>
    <recommendedName>
        <fullName evidence="3">Carboxymethylenebutenolidase homolog</fullName>
    </recommendedName>
</protein>
<evidence type="ECO:0000259" key="6">
    <source>
        <dbReference type="Pfam" id="PF01738"/>
    </source>
</evidence>
<evidence type="ECO:0000313" key="7">
    <source>
        <dbReference type="EMBL" id="PKA47963.1"/>
    </source>
</evidence>
<feature type="domain" description="Dienelactone hydrolase" evidence="6">
    <location>
        <begin position="96"/>
        <end position="300"/>
    </location>
</feature>
<dbReference type="Proteomes" id="UP000236161">
    <property type="component" value="Unassembled WGS sequence"/>
</dbReference>
<accession>A0A2H9ZXG4</accession>
<dbReference type="InterPro" id="IPR029058">
    <property type="entry name" value="AB_hydrolase_fold"/>
</dbReference>
<evidence type="ECO:0000256" key="4">
    <source>
        <dbReference type="ARBA" id="ARBA00022490"/>
    </source>
</evidence>
<dbReference type="Pfam" id="PF01738">
    <property type="entry name" value="DLH"/>
    <property type="match status" value="1"/>
</dbReference>
<dbReference type="InterPro" id="IPR042946">
    <property type="entry name" value="CMBL"/>
</dbReference>
<organism evidence="7 8">
    <name type="scientific">Apostasia shenzhenica</name>
    <dbReference type="NCBI Taxonomy" id="1088818"/>
    <lineage>
        <taxon>Eukaryota</taxon>
        <taxon>Viridiplantae</taxon>
        <taxon>Streptophyta</taxon>
        <taxon>Embryophyta</taxon>
        <taxon>Tracheophyta</taxon>
        <taxon>Spermatophyta</taxon>
        <taxon>Magnoliopsida</taxon>
        <taxon>Liliopsida</taxon>
        <taxon>Asparagales</taxon>
        <taxon>Orchidaceae</taxon>
        <taxon>Apostasioideae</taxon>
        <taxon>Apostasia</taxon>
    </lineage>
</organism>
<comment type="subcellular location">
    <subcellularLocation>
        <location evidence="1">Cytoplasm</location>
        <location evidence="1">Cytosol</location>
    </subcellularLocation>
</comment>
<dbReference type="InterPro" id="IPR002925">
    <property type="entry name" value="Dienelactn_hydro"/>
</dbReference>
<dbReference type="GO" id="GO:0016787">
    <property type="term" value="F:hydrolase activity"/>
    <property type="evidence" value="ECO:0007669"/>
    <property type="project" value="UniProtKB-KW"/>
</dbReference>
<proteinExistence type="inferred from homology"/>
<evidence type="ECO:0000256" key="3">
    <source>
        <dbReference type="ARBA" id="ARBA00014180"/>
    </source>
</evidence>
<reference evidence="7 8" key="1">
    <citation type="journal article" date="2017" name="Nature">
        <title>The Apostasia genome and the evolution of orchids.</title>
        <authorList>
            <person name="Zhang G.Q."/>
            <person name="Liu K.W."/>
            <person name="Li Z."/>
            <person name="Lohaus R."/>
            <person name="Hsiao Y.Y."/>
            <person name="Niu S.C."/>
            <person name="Wang J.Y."/>
            <person name="Lin Y.C."/>
            <person name="Xu Q."/>
            <person name="Chen L.J."/>
            <person name="Yoshida K."/>
            <person name="Fujiwara S."/>
            <person name="Wang Z.W."/>
            <person name="Zhang Y.Q."/>
            <person name="Mitsuda N."/>
            <person name="Wang M."/>
            <person name="Liu G.H."/>
            <person name="Pecoraro L."/>
            <person name="Huang H.X."/>
            <person name="Xiao X.J."/>
            <person name="Lin M."/>
            <person name="Wu X.Y."/>
            <person name="Wu W.L."/>
            <person name="Chen Y.Y."/>
            <person name="Chang S.B."/>
            <person name="Sakamoto S."/>
            <person name="Ohme-Takagi M."/>
            <person name="Yagi M."/>
            <person name="Zeng S.J."/>
            <person name="Shen C.Y."/>
            <person name="Yeh C.M."/>
            <person name="Luo Y.B."/>
            <person name="Tsai W.C."/>
            <person name="Van de Peer Y."/>
            <person name="Liu Z.J."/>
        </authorList>
    </citation>
    <scope>NUCLEOTIDE SEQUENCE [LARGE SCALE GENOMIC DNA]</scope>
    <source>
        <strain evidence="8">cv. Shenzhen</strain>
        <tissue evidence="7">Stem</tissue>
    </source>
</reference>
<gene>
    <name evidence="7" type="ORF">AXF42_Ash016310</name>
</gene>
<keyword evidence="4" id="KW-0963">Cytoplasm</keyword>
<dbReference type="OrthoDB" id="17560at2759"/>
<dbReference type="GO" id="GO:0005829">
    <property type="term" value="C:cytosol"/>
    <property type="evidence" value="ECO:0007669"/>
    <property type="project" value="UniProtKB-SubCell"/>
</dbReference>
<dbReference type="AlphaFoldDB" id="A0A2H9ZXG4"/>